<keyword evidence="5" id="KW-0732">Signal</keyword>
<dbReference type="InterPro" id="IPR036909">
    <property type="entry name" value="Cyt_c-like_dom_sf"/>
</dbReference>
<reference evidence="7 8" key="1">
    <citation type="submission" date="2016-10" db="EMBL/GenBank/DDBJ databases">
        <authorList>
            <person name="de Groot N.N."/>
        </authorList>
    </citation>
    <scope>NUCLEOTIDE SEQUENCE [LARGE SCALE GENOMIC DNA]</scope>
    <source>
        <strain evidence="7 8">DSM 29619</strain>
    </source>
</reference>
<dbReference type="Gene3D" id="1.10.760.10">
    <property type="entry name" value="Cytochrome c-like domain"/>
    <property type="match status" value="1"/>
</dbReference>
<keyword evidence="8" id="KW-1185">Reference proteome</keyword>
<sequence>MRHFTRTLAVLALTASPILTSPVLTGPAWAEEVAPADVVFDEYGAVAKSLTGVPGDPAKGAEVMASKKIGNCVACHAVAQLSDTPFHGEVGPELSWTGEARSEAELRGILVNSKKTFEGTVMPAYYKTTGFIRPGEGFTKKPAQEPLPPLLSAQQIEDTIAFLMTLKDQ</sequence>
<dbReference type="NCBIfam" id="TIGR04485">
    <property type="entry name" value="thiosulf_SoxX"/>
    <property type="match status" value="1"/>
</dbReference>
<keyword evidence="2 4" id="KW-0479">Metal-binding</keyword>
<dbReference type="Proteomes" id="UP000231644">
    <property type="component" value="Unassembled WGS sequence"/>
</dbReference>
<dbReference type="RefSeq" id="WP_093452044.1">
    <property type="nucleotide sequence ID" value="NZ_BAABWI010000004.1"/>
</dbReference>
<keyword evidence="3 4" id="KW-0408">Iron</keyword>
<dbReference type="OrthoDB" id="9793634at2"/>
<dbReference type="GO" id="GO:0046872">
    <property type="term" value="F:metal ion binding"/>
    <property type="evidence" value="ECO:0007669"/>
    <property type="project" value="UniProtKB-KW"/>
</dbReference>
<feature type="domain" description="Cytochrome c" evidence="6">
    <location>
        <begin position="55"/>
        <end position="167"/>
    </location>
</feature>
<evidence type="ECO:0000256" key="4">
    <source>
        <dbReference type="PROSITE-ProRule" id="PRU00433"/>
    </source>
</evidence>
<keyword evidence="1 4" id="KW-0349">Heme</keyword>
<dbReference type="AlphaFoldDB" id="A0A1I1KJ14"/>
<evidence type="ECO:0000313" key="8">
    <source>
        <dbReference type="Proteomes" id="UP000231644"/>
    </source>
</evidence>
<dbReference type="EMBL" id="FOLX01000001">
    <property type="protein sequence ID" value="SFC60651.1"/>
    <property type="molecule type" value="Genomic_DNA"/>
</dbReference>
<gene>
    <name evidence="7" type="ORF">SAMN05421762_1512</name>
</gene>
<feature type="signal peptide" evidence="5">
    <location>
        <begin position="1"/>
        <end position="30"/>
    </location>
</feature>
<dbReference type="GO" id="GO:0020037">
    <property type="term" value="F:heme binding"/>
    <property type="evidence" value="ECO:0007669"/>
    <property type="project" value="InterPro"/>
</dbReference>
<evidence type="ECO:0000259" key="6">
    <source>
        <dbReference type="PROSITE" id="PS51007"/>
    </source>
</evidence>
<dbReference type="SUPFAM" id="SSF46626">
    <property type="entry name" value="Cytochrome c"/>
    <property type="match status" value="1"/>
</dbReference>
<evidence type="ECO:0000256" key="2">
    <source>
        <dbReference type="ARBA" id="ARBA00022723"/>
    </source>
</evidence>
<accession>A0A1I1KJ14</accession>
<protein>
    <submittedName>
        <fullName evidence="7">Sulfur-oxidizing protein SoxX</fullName>
    </submittedName>
</protein>
<organism evidence="7 8">
    <name type="scientific">Pseudooceanicola nitratireducens</name>
    <dbReference type="NCBI Taxonomy" id="517719"/>
    <lineage>
        <taxon>Bacteria</taxon>
        <taxon>Pseudomonadati</taxon>
        <taxon>Pseudomonadota</taxon>
        <taxon>Alphaproteobacteria</taxon>
        <taxon>Rhodobacterales</taxon>
        <taxon>Paracoccaceae</taxon>
        <taxon>Pseudooceanicola</taxon>
    </lineage>
</organism>
<evidence type="ECO:0000313" key="7">
    <source>
        <dbReference type="EMBL" id="SFC60651.1"/>
    </source>
</evidence>
<evidence type="ECO:0000256" key="1">
    <source>
        <dbReference type="ARBA" id="ARBA00022617"/>
    </source>
</evidence>
<evidence type="ECO:0000256" key="3">
    <source>
        <dbReference type="ARBA" id="ARBA00023004"/>
    </source>
</evidence>
<dbReference type="GO" id="GO:0009055">
    <property type="term" value="F:electron transfer activity"/>
    <property type="evidence" value="ECO:0007669"/>
    <property type="project" value="InterPro"/>
</dbReference>
<evidence type="ECO:0000256" key="5">
    <source>
        <dbReference type="SAM" id="SignalP"/>
    </source>
</evidence>
<dbReference type="InterPro" id="IPR030999">
    <property type="entry name" value="Thiosulf_SoxX"/>
</dbReference>
<dbReference type="STRING" id="517719.SAMN05421762_1512"/>
<dbReference type="Pfam" id="PF00034">
    <property type="entry name" value="Cytochrom_C"/>
    <property type="match status" value="1"/>
</dbReference>
<name>A0A1I1KJ14_9RHOB</name>
<proteinExistence type="predicted"/>
<feature type="chain" id="PRO_5014180082" evidence="5">
    <location>
        <begin position="31"/>
        <end position="169"/>
    </location>
</feature>
<dbReference type="PROSITE" id="PS51007">
    <property type="entry name" value="CYTC"/>
    <property type="match status" value="1"/>
</dbReference>
<dbReference type="InterPro" id="IPR009056">
    <property type="entry name" value="Cyt_c-like_dom"/>
</dbReference>